<evidence type="ECO:0000256" key="3">
    <source>
        <dbReference type="ARBA" id="ARBA00022741"/>
    </source>
</evidence>
<keyword evidence="6 7" id="KW-0472">Membrane</keyword>
<dbReference type="InterPro" id="IPR003593">
    <property type="entry name" value="AAA+_ATPase"/>
</dbReference>
<dbReference type="EMBL" id="JAHKNI010000001">
    <property type="protein sequence ID" value="MBU3060292.1"/>
    <property type="molecule type" value="Genomic_DNA"/>
</dbReference>
<keyword evidence="2 7" id="KW-0812">Transmembrane</keyword>
<evidence type="ECO:0000256" key="7">
    <source>
        <dbReference type="SAM" id="Phobius"/>
    </source>
</evidence>
<evidence type="ECO:0000259" key="9">
    <source>
        <dbReference type="PROSITE" id="PS50929"/>
    </source>
</evidence>
<evidence type="ECO:0000313" key="10">
    <source>
        <dbReference type="EMBL" id="MBU3060292.1"/>
    </source>
</evidence>
<protein>
    <submittedName>
        <fullName evidence="10">ABC transporter ATP-binding protein/permease</fullName>
    </submittedName>
</protein>
<dbReference type="SUPFAM" id="SSF90123">
    <property type="entry name" value="ABC transporter transmembrane region"/>
    <property type="match status" value="1"/>
</dbReference>
<dbReference type="PANTHER" id="PTHR43394">
    <property type="entry name" value="ATP-DEPENDENT PERMEASE MDL1, MITOCHONDRIAL"/>
    <property type="match status" value="1"/>
</dbReference>
<evidence type="ECO:0000313" key="11">
    <source>
        <dbReference type="Proteomes" id="UP000733379"/>
    </source>
</evidence>
<dbReference type="Proteomes" id="UP000733379">
    <property type="component" value="Unassembled WGS sequence"/>
</dbReference>
<feature type="transmembrane region" description="Helical" evidence="7">
    <location>
        <begin position="316"/>
        <end position="341"/>
    </location>
</feature>
<accession>A0ABS6AQJ6</accession>
<evidence type="ECO:0000256" key="2">
    <source>
        <dbReference type="ARBA" id="ARBA00022692"/>
    </source>
</evidence>
<feature type="transmembrane region" description="Helical" evidence="7">
    <location>
        <begin position="290"/>
        <end position="310"/>
    </location>
</feature>
<dbReference type="CDD" id="cd18543">
    <property type="entry name" value="ABC_6TM_Rv0194_D1_like"/>
    <property type="match status" value="1"/>
</dbReference>
<evidence type="ECO:0000259" key="8">
    <source>
        <dbReference type="PROSITE" id="PS50893"/>
    </source>
</evidence>
<dbReference type="SMART" id="SM00382">
    <property type="entry name" value="AAA"/>
    <property type="match status" value="1"/>
</dbReference>
<dbReference type="PROSITE" id="PS50893">
    <property type="entry name" value="ABC_TRANSPORTER_2"/>
    <property type="match status" value="1"/>
</dbReference>
<dbReference type="Gene3D" id="1.20.1560.10">
    <property type="entry name" value="ABC transporter type 1, transmembrane domain"/>
    <property type="match status" value="1"/>
</dbReference>
<organism evidence="10 11">
    <name type="scientific">Nocardia albiluteola</name>
    <dbReference type="NCBI Taxonomy" id="2842303"/>
    <lineage>
        <taxon>Bacteria</taxon>
        <taxon>Bacillati</taxon>
        <taxon>Actinomycetota</taxon>
        <taxon>Actinomycetes</taxon>
        <taxon>Mycobacteriales</taxon>
        <taxon>Nocardiaceae</taxon>
        <taxon>Nocardia</taxon>
    </lineage>
</organism>
<dbReference type="InterPro" id="IPR039421">
    <property type="entry name" value="Type_1_exporter"/>
</dbReference>
<comment type="subcellular location">
    <subcellularLocation>
        <location evidence="1">Cell membrane</location>
        <topology evidence="1">Multi-pass membrane protein</topology>
    </subcellularLocation>
</comment>
<evidence type="ECO:0000256" key="5">
    <source>
        <dbReference type="ARBA" id="ARBA00022989"/>
    </source>
</evidence>
<keyword evidence="4 10" id="KW-0067">ATP-binding</keyword>
<keyword evidence="3" id="KW-0547">Nucleotide-binding</keyword>
<dbReference type="PROSITE" id="PS00211">
    <property type="entry name" value="ABC_TRANSPORTER_1"/>
    <property type="match status" value="1"/>
</dbReference>
<feature type="domain" description="ABC transmembrane type-1" evidence="9">
    <location>
        <begin position="63"/>
        <end position="345"/>
    </location>
</feature>
<dbReference type="InterPro" id="IPR027417">
    <property type="entry name" value="P-loop_NTPase"/>
</dbReference>
<dbReference type="InterPro" id="IPR036640">
    <property type="entry name" value="ABC1_TM_sf"/>
</dbReference>
<keyword evidence="5 7" id="KW-1133">Transmembrane helix</keyword>
<name>A0ABS6AQJ6_9NOCA</name>
<keyword evidence="11" id="KW-1185">Reference proteome</keyword>
<dbReference type="Gene3D" id="3.40.50.300">
    <property type="entry name" value="P-loop containing nucleotide triphosphate hydrolases"/>
    <property type="match status" value="1"/>
</dbReference>
<feature type="domain" description="ABC transporter" evidence="8">
    <location>
        <begin position="380"/>
        <end position="620"/>
    </location>
</feature>
<dbReference type="InterPro" id="IPR017871">
    <property type="entry name" value="ABC_transporter-like_CS"/>
</dbReference>
<proteinExistence type="predicted"/>
<dbReference type="InterPro" id="IPR003439">
    <property type="entry name" value="ABC_transporter-like_ATP-bd"/>
</dbReference>
<reference evidence="10 11" key="1">
    <citation type="submission" date="2021-06" db="EMBL/GenBank/DDBJ databases">
        <title>Actinomycetes sequencing.</title>
        <authorList>
            <person name="Shan Q."/>
        </authorList>
    </citation>
    <scope>NUCLEOTIDE SEQUENCE [LARGE SCALE GENOMIC DNA]</scope>
    <source>
        <strain evidence="10 11">NEAU-G5</strain>
    </source>
</reference>
<dbReference type="PROSITE" id="PS50929">
    <property type="entry name" value="ABC_TM1F"/>
    <property type="match status" value="1"/>
</dbReference>
<sequence>MTTSRRGVETTLPTKGKVLSVAVVHPSAEADVRPGSVVPNHDSSRGPLWRLWSELRWYRPVLFGGAALSAIGMLSDILLPVITARIVDGPVARRDFGAIWQPLLVVTVLAAVSTATSWARRWMVGRPASRIEVELRAKLFARLQVLAVGVHDGMESGQLTSRAITDMSTLRRFFANAAPSLMSLSATLWIGIGLLFVFSWQIGLVELVIAVPLALLALWFEQRYGRASRAAQDKSGDLATLVEESAQGIRVLKAFGRGPWFGERFRGESLALRHLELAKVRLEARLWSSLNALSILGIAAALAIGGYLLARHAMSLGTLIAGISLTTYLQWPIMGMGFLLAELNHARTAAERYWEVIDTPVDIADPGRPEPRPEALRGELWFDDLVFGFPDGKIELLRHISLRIRPGETVAVVGATGSGKSALLGLVPRLFDVHSGAVRIDGIDIRALRLADLRSMVSVAFEDPVLFSASVRENITLGNPRATPEQIDAALEVVCATEFVGNLPWGLRTRIGEQGLSLSGGQRQRLALARAVLDRQRDAGGHIVVLDDPLSALDVSTERLVQQRLRAALAGATVLLVAHRPSTAAWADRVAVLDSGRIIAVGPHEQLLETCPRYRELMGGAPGE</sequence>
<comment type="caution">
    <text evidence="10">The sequence shown here is derived from an EMBL/GenBank/DDBJ whole genome shotgun (WGS) entry which is preliminary data.</text>
</comment>
<dbReference type="InterPro" id="IPR011527">
    <property type="entry name" value="ABC1_TM_dom"/>
</dbReference>
<feature type="transmembrane region" description="Helical" evidence="7">
    <location>
        <begin position="173"/>
        <end position="192"/>
    </location>
</feature>
<gene>
    <name evidence="10" type="ORF">KO481_01970</name>
</gene>
<feature type="transmembrane region" description="Helical" evidence="7">
    <location>
        <begin position="198"/>
        <end position="220"/>
    </location>
</feature>
<dbReference type="Pfam" id="PF00664">
    <property type="entry name" value="ABC_membrane"/>
    <property type="match status" value="1"/>
</dbReference>
<evidence type="ECO:0000256" key="6">
    <source>
        <dbReference type="ARBA" id="ARBA00023136"/>
    </source>
</evidence>
<feature type="transmembrane region" description="Helical" evidence="7">
    <location>
        <begin position="99"/>
        <end position="119"/>
    </location>
</feature>
<dbReference type="Pfam" id="PF00005">
    <property type="entry name" value="ABC_tran"/>
    <property type="match status" value="1"/>
</dbReference>
<evidence type="ECO:0000256" key="4">
    <source>
        <dbReference type="ARBA" id="ARBA00022840"/>
    </source>
</evidence>
<feature type="transmembrane region" description="Helical" evidence="7">
    <location>
        <begin position="61"/>
        <end position="87"/>
    </location>
</feature>
<evidence type="ECO:0000256" key="1">
    <source>
        <dbReference type="ARBA" id="ARBA00004651"/>
    </source>
</evidence>
<dbReference type="SUPFAM" id="SSF52540">
    <property type="entry name" value="P-loop containing nucleoside triphosphate hydrolases"/>
    <property type="match status" value="1"/>
</dbReference>
<dbReference type="PANTHER" id="PTHR43394:SF1">
    <property type="entry name" value="ATP-BINDING CASSETTE SUB-FAMILY B MEMBER 10, MITOCHONDRIAL"/>
    <property type="match status" value="1"/>
</dbReference>
<dbReference type="GO" id="GO:0005524">
    <property type="term" value="F:ATP binding"/>
    <property type="evidence" value="ECO:0007669"/>
    <property type="project" value="UniProtKB-KW"/>
</dbReference>